<accession>A0ABN7RFZ2</accession>
<gene>
    <name evidence="2" type="ORF">DYBT9623_04173</name>
</gene>
<comment type="caution">
    <text evidence="2">The sequence shown here is derived from an EMBL/GenBank/DDBJ whole genome shotgun (WGS) entry which is preliminary data.</text>
</comment>
<dbReference type="Proteomes" id="UP000679725">
    <property type="component" value="Unassembled WGS sequence"/>
</dbReference>
<evidence type="ECO:0000313" key="2">
    <source>
        <dbReference type="EMBL" id="CAG5072500.1"/>
    </source>
</evidence>
<reference evidence="2 3" key="1">
    <citation type="submission" date="2021-04" db="EMBL/GenBank/DDBJ databases">
        <authorList>
            <person name="Rodrigo-Torres L."/>
            <person name="Arahal R. D."/>
            <person name="Lucena T."/>
        </authorList>
    </citation>
    <scope>NUCLEOTIDE SEQUENCE [LARGE SCALE GENOMIC DNA]</scope>
    <source>
        <strain evidence="2 3">CECT 9623</strain>
    </source>
</reference>
<dbReference type="EMBL" id="CAJRAU010000006">
    <property type="protein sequence ID" value="CAG5072500.1"/>
    <property type="molecule type" value="Genomic_DNA"/>
</dbReference>
<evidence type="ECO:0000313" key="3">
    <source>
        <dbReference type="Proteomes" id="UP000679725"/>
    </source>
</evidence>
<sequence>MDEKNYTGAVPENTDGSVVNAESKKDLSTIEEARNLYQVARERLLDVNNWGKTGSAGEFALMDQAGNPLQQNAEEGLLIRIDVPGPGTKAADGFDWVRIEKVKNFESEDVQSLAIRVRPVAAPTSDEEAPAHFYSEKSTSTFTVTREFQTVTAGIYDRDLEENVEAENLIDKVRNAVTGFFGKEIFSKIQWQSFAEDLIR</sequence>
<protein>
    <submittedName>
        <fullName evidence="2">Uncharacterized protein</fullName>
    </submittedName>
</protein>
<dbReference type="RefSeq" id="WP_215235455.1">
    <property type="nucleotide sequence ID" value="NZ_CAJRAU010000006.1"/>
</dbReference>
<keyword evidence="3" id="KW-1185">Reference proteome</keyword>
<evidence type="ECO:0000256" key="1">
    <source>
        <dbReference type="SAM" id="MobiDB-lite"/>
    </source>
</evidence>
<feature type="region of interest" description="Disordered" evidence="1">
    <location>
        <begin position="1"/>
        <end position="22"/>
    </location>
</feature>
<proteinExistence type="predicted"/>
<organism evidence="2 3">
    <name type="scientific">Dyadobacter linearis</name>
    <dbReference type="NCBI Taxonomy" id="2823330"/>
    <lineage>
        <taxon>Bacteria</taxon>
        <taxon>Pseudomonadati</taxon>
        <taxon>Bacteroidota</taxon>
        <taxon>Cytophagia</taxon>
        <taxon>Cytophagales</taxon>
        <taxon>Spirosomataceae</taxon>
        <taxon>Dyadobacter</taxon>
    </lineage>
</organism>
<name>A0ABN7RFZ2_9BACT</name>